<dbReference type="Proteomes" id="UP000070620">
    <property type="component" value="Unassembled WGS sequence"/>
</dbReference>
<dbReference type="PANTHER" id="PTHR23523:SF2">
    <property type="entry name" value="2-NITROIMIDAZOLE TRANSPORTER"/>
    <property type="match status" value="1"/>
</dbReference>
<dbReference type="Pfam" id="PF07690">
    <property type="entry name" value="MFS_1"/>
    <property type="match status" value="1"/>
</dbReference>
<dbReference type="Gene3D" id="1.20.1250.20">
    <property type="entry name" value="MFS general substrate transporter like domains"/>
    <property type="match status" value="2"/>
</dbReference>
<feature type="transmembrane region" description="Helical" evidence="6">
    <location>
        <begin position="33"/>
        <end position="57"/>
    </location>
</feature>
<feature type="domain" description="Major facilitator superfamily (MFS) profile" evidence="7">
    <location>
        <begin position="31"/>
        <end position="418"/>
    </location>
</feature>
<evidence type="ECO:0000256" key="4">
    <source>
        <dbReference type="ARBA" id="ARBA00023136"/>
    </source>
</evidence>
<evidence type="ECO:0000313" key="8">
    <source>
        <dbReference type="EMBL" id="KXK62875.1"/>
    </source>
</evidence>
<feature type="transmembrane region" description="Helical" evidence="6">
    <location>
        <begin position="121"/>
        <end position="143"/>
    </location>
</feature>
<proteinExistence type="predicted"/>
<evidence type="ECO:0000256" key="6">
    <source>
        <dbReference type="SAM" id="Phobius"/>
    </source>
</evidence>
<feature type="transmembrane region" description="Helical" evidence="6">
    <location>
        <begin position="97"/>
        <end position="115"/>
    </location>
</feature>
<evidence type="ECO:0000259" key="7">
    <source>
        <dbReference type="PROSITE" id="PS50850"/>
    </source>
</evidence>
<feature type="transmembrane region" description="Helical" evidence="6">
    <location>
        <begin position="305"/>
        <end position="323"/>
    </location>
</feature>
<dbReference type="GO" id="GO:0022857">
    <property type="term" value="F:transmembrane transporter activity"/>
    <property type="evidence" value="ECO:0007669"/>
    <property type="project" value="InterPro"/>
</dbReference>
<feature type="region of interest" description="Disordered" evidence="5">
    <location>
        <begin position="1"/>
        <end position="25"/>
    </location>
</feature>
<feature type="transmembrane region" description="Helical" evidence="6">
    <location>
        <begin position="391"/>
        <end position="413"/>
    </location>
</feature>
<comment type="subcellular location">
    <subcellularLocation>
        <location evidence="1">Cell membrane</location>
        <topology evidence="1">Multi-pass membrane protein</topology>
    </subcellularLocation>
</comment>
<gene>
    <name evidence="8" type="ORF">AWW66_05970</name>
</gene>
<dbReference type="EMBL" id="LRQV01000012">
    <property type="protein sequence ID" value="KXK62875.1"/>
    <property type="molecule type" value="Genomic_DNA"/>
</dbReference>
<feature type="transmembrane region" description="Helical" evidence="6">
    <location>
        <begin position="187"/>
        <end position="208"/>
    </location>
</feature>
<evidence type="ECO:0000256" key="3">
    <source>
        <dbReference type="ARBA" id="ARBA00022989"/>
    </source>
</evidence>
<dbReference type="InterPro" id="IPR036259">
    <property type="entry name" value="MFS_trans_sf"/>
</dbReference>
<comment type="caution">
    <text evidence="8">The sequence shown here is derived from an EMBL/GenBank/DDBJ whole genome shotgun (WGS) entry which is preliminary data.</text>
</comment>
<feature type="transmembrane region" description="Helical" evidence="6">
    <location>
        <begin position="329"/>
        <end position="349"/>
    </location>
</feature>
<dbReference type="RefSeq" id="WP_067360897.1">
    <property type="nucleotide sequence ID" value="NZ_JBIUBN010000005.1"/>
</dbReference>
<evidence type="ECO:0000256" key="5">
    <source>
        <dbReference type="SAM" id="MobiDB-lite"/>
    </source>
</evidence>
<dbReference type="PROSITE" id="PS50850">
    <property type="entry name" value="MFS"/>
    <property type="match status" value="1"/>
</dbReference>
<dbReference type="OrthoDB" id="5317164at2"/>
<feature type="transmembrane region" description="Helical" evidence="6">
    <location>
        <begin position="361"/>
        <end position="385"/>
    </location>
</feature>
<reference evidence="8 9" key="1">
    <citation type="submission" date="2016-01" db="EMBL/GenBank/DDBJ databases">
        <title>Whole genome sequence and analysis of Micromonospora rosaria DSM 803, which can produce antibacterial substance rosamicin.</title>
        <authorList>
            <person name="Yang H."/>
            <person name="He X."/>
            <person name="Zhu D."/>
        </authorList>
    </citation>
    <scope>NUCLEOTIDE SEQUENCE [LARGE SCALE GENOMIC DNA]</scope>
    <source>
        <strain evidence="8 9">DSM 803</strain>
    </source>
</reference>
<evidence type="ECO:0000313" key="9">
    <source>
        <dbReference type="Proteomes" id="UP000070620"/>
    </source>
</evidence>
<dbReference type="InterPro" id="IPR011701">
    <property type="entry name" value="MFS"/>
</dbReference>
<dbReference type="AlphaFoldDB" id="A0A136PWU4"/>
<feature type="transmembrane region" description="Helical" evidence="6">
    <location>
        <begin position="274"/>
        <end position="293"/>
    </location>
</feature>
<organism evidence="8 9">
    <name type="scientific">Micromonospora rosaria</name>
    <dbReference type="NCBI Taxonomy" id="47874"/>
    <lineage>
        <taxon>Bacteria</taxon>
        <taxon>Bacillati</taxon>
        <taxon>Actinomycetota</taxon>
        <taxon>Actinomycetes</taxon>
        <taxon>Micromonosporales</taxon>
        <taxon>Micromonosporaceae</taxon>
        <taxon>Micromonospora</taxon>
    </lineage>
</organism>
<name>A0A136PWU4_9ACTN</name>
<dbReference type="GO" id="GO:0005886">
    <property type="term" value="C:plasma membrane"/>
    <property type="evidence" value="ECO:0007669"/>
    <property type="project" value="UniProtKB-SubCell"/>
</dbReference>
<sequence>MTPSTTMIADPHGTAAPARGPDPTPRSPVTGGFLVLAGILLVALNLRAAITGLGALLDEVRTGLALSGVVAGLVTTLPALAFALFGALTPRLVRRYAAPRVLVAAMLALALGQLLRVTTGSGVVFLLHSALALAGIAVGNILLPMLVKQHFPHRIGLVTGAYSMTMTVGATAAAAAAVPVAHTFGSWRAGLAVWAGLALAAVLPWVPLARRARAAGPRPTPATDAPDPRRIRPGRTRLGWAMGLYFGTQALGAYAVMGWLAQLFRDAGFRAGDAGLLLAAVTALGVPIAMLMPTLAGRLRSLRPVILALSTAMLLAYLGLAVAPHDGALLWAALLAVGQSSFPLVLAVIGLRARTAEGTVALSAFTQSVGYLIAALGPLLVGVLYGATGGWTVPIGFLLAALAVQTAAGMVIARPRFVEDER</sequence>
<accession>A0A136PWU4</accession>
<keyword evidence="3 6" id="KW-1133">Transmembrane helix</keyword>
<feature type="transmembrane region" description="Helical" evidence="6">
    <location>
        <begin position="238"/>
        <end position="262"/>
    </location>
</feature>
<dbReference type="PANTHER" id="PTHR23523">
    <property type="match status" value="1"/>
</dbReference>
<dbReference type="SUPFAM" id="SSF103473">
    <property type="entry name" value="MFS general substrate transporter"/>
    <property type="match status" value="1"/>
</dbReference>
<feature type="transmembrane region" description="Helical" evidence="6">
    <location>
        <begin position="63"/>
        <end position="85"/>
    </location>
</feature>
<evidence type="ECO:0000256" key="1">
    <source>
        <dbReference type="ARBA" id="ARBA00004651"/>
    </source>
</evidence>
<evidence type="ECO:0000256" key="2">
    <source>
        <dbReference type="ARBA" id="ARBA00022692"/>
    </source>
</evidence>
<dbReference type="InterPro" id="IPR020846">
    <property type="entry name" value="MFS_dom"/>
</dbReference>
<feature type="transmembrane region" description="Helical" evidence="6">
    <location>
        <begin position="155"/>
        <end position="181"/>
    </location>
</feature>
<keyword evidence="2 6" id="KW-0812">Transmembrane</keyword>
<protein>
    <submittedName>
        <fullName evidence="8">MFS transporter</fullName>
    </submittedName>
</protein>
<dbReference type="InterPro" id="IPR052524">
    <property type="entry name" value="MFS_Cyanate_Porter"/>
</dbReference>
<keyword evidence="9" id="KW-1185">Reference proteome</keyword>
<keyword evidence="4 6" id="KW-0472">Membrane</keyword>